<dbReference type="AlphaFoldDB" id="A0A1I7ZXM3"/>
<protein>
    <submittedName>
        <fullName evidence="2">Uncharacterized protein</fullName>
    </submittedName>
</protein>
<proteinExistence type="predicted"/>
<reference evidence="2" key="1">
    <citation type="submission" date="2016-11" db="UniProtKB">
        <authorList>
            <consortium name="WormBaseParasite"/>
        </authorList>
    </citation>
    <scope>IDENTIFICATION</scope>
</reference>
<sequence>MVFLPVTKPLTVIFKSLLIRLFPFKLRAIWASSVGFPLKLFVKNRLGTKSSASRTRSAVSDVDGDDIGDCIIASYSRRQSPDRCLDAPTWSQISVVHKEVGGKRYGCGRDKTSRKDRRGPLTLIDLHLIISVQMTLERGYSEDLEIAAL</sequence>
<dbReference type="Proteomes" id="UP000095287">
    <property type="component" value="Unplaced"/>
</dbReference>
<name>A0A1I7ZXM3_9BILA</name>
<organism evidence="1 2">
    <name type="scientific">Steinernema glaseri</name>
    <dbReference type="NCBI Taxonomy" id="37863"/>
    <lineage>
        <taxon>Eukaryota</taxon>
        <taxon>Metazoa</taxon>
        <taxon>Ecdysozoa</taxon>
        <taxon>Nematoda</taxon>
        <taxon>Chromadorea</taxon>
        <taxon>Rhabditida</taxon>
        <taxon>Tylenchina</taxon>
        <taxon>Panagrolaimomorpha</taxon>
        <taxon>Strongyloidoidea</taxon>
        <taxon>Steinernematidae</taxon>
        <taxon>Steinernema</taxon>
    </lineage>
</organism>
<evidence type="ECO:0000313" key="1">
    <source>
        <dbReference type="Proteomes" id="UP000095287"/>
    </source>
</evidence>
<keyword evidence="1" id="KW-1185">Reference proteome</keyword>
<dbReference type="WBParaSite" id="L893_g3062.t1">
    <property type="protein sequence ID" value="L893_g3062.t1"/>
    <property type="gene ID" value="L893_g3062"/>
</dbReference>
<evidence type="ECO:0000313" key="2">
    <source>
        <dbReference type="WBParaSite" id="L893_g3062.t1"/>
    </source>
</evidence>
<accession>A0A1I7ZXM3</accession>